<reference evidence="7 8" key="1">
    <citation type="submission" date="2021-03" db="EMBL/GenBank/DDBJ databases">
        <title>Genomic Encyclopedia of Type Strains, Phase IV (KMG-IV): sequencing the most valuable type-strain genomes for metagenomic binning, comparative biology and taxonomic classification.</title>
        <authorList>
            <person name="Goeker M."/>
        </authorList>
    </citation>
    <scope>NUCLEOTIDE SEQUENCE [LARGE SCALE GENOMIC DNA]</scope>
    <source>
        <strain evidence="7 8">DSM 24738</strain>
    </source>
</reference>
<evidence type="ECO:0000256" key="4">
    <source>
        <dbReference type="ARBA" id="ARBA00022807"/>
    </source>
</evidence>
<evidence type="ECO:0000256" key="1">
    <source>
        <dbReference type="ARBA" id="ARBA00022517"/>
    </source>
</evidence>
<accession>A0ABS4GJT9</accession>
<dbReference type="EMBL" id="JAGGKT010000001">
    <property type="protein sequence ID" value="MBP1930417.1"/>
    <property type="molecule type" value="Genomic_DNA"/>
</dbReference>
<dbReference type="Gene3D" id="3.30.70.1490">
    <property type="entry name" value="Cysteine protease Prp"/>
    <property type="match status" value="1"/>
</dbReference>
<keyword evidence="4" id="KW-0788">Thiol protease</keyword>
<dbReference type="InterPro" id="IPR036764">
    <property type="entry name" value="Peptidase_Prp_sf"/>
</dbReference>
<dbReference type="PANTHER" id="PTHR39178:SF1">
    <property type="entry name" value="RIBOSOMAL-PROCESSING CYSTEINE PROTEASE PRP"/>
    <property type="match status" value="1"/>
</dbReference>
<sequence length="120" mass="13154">MKLMIHVYVTRKAAGNIESITIDGHAGFADPGEDIVCAAISGISLGMINAVYNLLGIELPVVQGDGGYLECRIPPFEQGEQEKVQLLMDAMISSLQSVAIEYGKYVKVHDRKVNRRWTSC</sequence>
<evidence type="ECO:0000256" key="3">
    <source>
        <dbReference type="ARBA" id="ARBA00022801"/>
    </source>
</evidence>
<dbReference type="Pfam" id="PF04327">
    <property type="entry name" value="Peptidase_Prp"/>
    <property type="match status" value="1"/>
</dbReference>
<protein>
    <recommendedName>
        <fullName evidence="6">Ribosomal processing cysteine protease Prp</fullName>
    </recommendedName>
</protein>
<evidence type="ECO:0000256" key="5">
    <source>
        <dbReference type="ARBA" id="ARBA00044503"/>
    </source>
</evidence>
<evidence type="ECO:0000256" key="2">
    <source>
        <dbReference type="ARBA" id="ARBA00022670"/>
    </source>
</evidence>
<keyword evidence="1" id="KW-0690">Ribosome biogenesis</keyword>
<keyword evidence="8" id="KW-1185">Reference proteome</keyword>
<comment type="caution">
    <text evidence="7">The sequence shown here is derived from an EMBL/GenBank/DDBJ whole genome shotgun (WGS) entry which is preliminary data.</text>
</comment>
<evidence type="ECO:0000313" key="7">
    <source>
        <dbReference type="EMBL" id="MBP1930417.1"/>
    </source>
</evidence>
<keyword evidence="2" id="KW-0645">Protease</keyword>
<dbReference type="SUPFAM" id="SSF118010">
    <property type="entry name" value="TM1457-like"/>
    <property type="match status" value="1"/>
</dbReference>
<proteinExistence type="inferred from homology"/>
<comment type="similarity">
    <text evidence="5">Belongs to the Prp family.</text>
</comment>
<organism evidence="7 8">
    <name type="scientific">Ammoniphilus resinae</name>
    <dbReference type="NCBI Taxonomy" id="861532"/>
    <lineage>
        <taxon>Bacteria</taxon>
        <taxon>Bacillati</taxon>
        <taxon>Bacillota</taxon>
        <taxon>Bacilli</taxon>
        <taxon>Bacillales</taxon>
        <taxon>Paenibacillaceae</taxon>
        <taxon>Aneurinibacillus group</taxon>
        <taxon>Ammoniphilus</taxon>
    </lineage>
</organism>
<dbReference type="Proteomes" id="UP001519343">
    <property type="component" value="Unassembled WGS sequence"/>
</dbReference>
<evidence type="ECO:0000313" key="8">
    <source>
        <dbReference type="Proteomes" id="UP001519343"/>
    </source>
</evidence>
<name>A0ABS4GJT9_9BACL</name>
<dbReference type="PANTHER" id="PTHR39178">
    <property type="entry name" value="HYPOTHETICAL RIBOSOME-ASSOCIATED PROTEIN"/>
    <property type="match status" value="1"/>
</dbReference>
<evidence type="ECO:0000256" key="6">
    <source>
        <dbReference type="ARBA" id="ARBA00044538"/>
    </source>
</evidence>
<dbReference type="InterPro" id="IPR007422">
    <property type="entry name" value="Peptidase_Prp"/>
</dbReference>
<dbReference type="CDD" id="cd16332">
    <property type="entry name" value="Prp-like"/>
    <property type="match status" value="1"/>
</dbReference>
<keyword evidence="3" id="KW-0378">Hydrolase</keyword>
<gene>
    <name evidence="7" type="ORF">J2Z37_000404</name>
</gene>